<keyword evidence="4 7" id="KW-0812">Transmembrane</keyword>
<keyword evidence="6 7" id="KW-0472">Membrane</keyword>
<feature type="transmembrane region" description="Helical" evidence="7">
    <location>
        <begin position="24"/>
        <end position="50"/>
    </location>
</feature>
<evidence type="ECO:0000256" key="4">
    <source>
        <dbReference type="ARBA" id="ARBA00022692"/>
    </source>
</evidence>
<organism evidence="9 10">
    <name type="scientific">Ohessyouella blattaphilus</name>
    <dbReference type="NCBI Taxonomy" id="2949333"/>
    <lineage>
        <taxon>Bacteria</taxon>
        <taxon>Bacillati</taxon>
        <taxon>Bacillota</taxon>
        <taxon>Clostridia</taxon>
        <taxon>Lachnospirales</taxon>
        <taxon>Lachnospiraceae</taxon>
        <taxon>Ohessyouella</taxon>
    </lineage>
</organism>
<keyword evidence="3" id="KW-1003">Cell membrane</keyword>
<comment type="caution">
    <text evidence="9">The sequence shown here is derived from an EMBL/GenBank/DDBJ whole genome shotgun (WGS) entry which is preliminary data.</text>
</comment>
<dbReference type="SUPFAM" id="SSF53649">
    <property type="entry name" value="Alkaline phosphatase-like"/>
    <property type="match status" value="1"/>
</dbReference>
<reference evidence="9 10" key="1">
    <citation type="journal article" date="2022" name="Genome Biol. Evol.">
        <title>Host diet, physiology and behaviors set the stage for Lachnospiraceae cladogenesis.</title>
        <authorList>
            <person name="Vera-Ponce De Leon A."/>
            <person name="Schneider M."/>
            <person name="Jahnes B.C."/>
            <person name="Sadowski V."/>
            <person name="Camuy-Velez L.A."/>
            <person name="Duan J."/>
            <person name="Sabree Z.L."/>
        </authorList>
    </citation>
    <scope>NUCLEOTIDE SEQUENCE [LARGE SCALE GENOMIC DNA]</scope>
    <source>
        <strain evidence="9 10">PAL227</strain>
    </source>
</reference>
<evidence type="ECO:0000256" key="3">
    <source>
        <dbReference type="ARBA" id="ARBA00022475"/>
    </source>
</evidence>
<dbReference type="RefSeq" id="WP_262069019.1">
    <property type="nucleotide sequence ID" value="NZ_JAMXOC010000009.1"/>
</dbReference>
<sequence>MWRINSEYLREKNLKKKIRNKKVFLKRVMVILIFVLSFVLMLGTLSLFWLNRTWPHLSMSELVYTITNSIKGTDSQIINGFIFTVLVPTLFLFVIMIIIPVRYIRTTKVVGVVATVLIICIFSQSISLAYTWKKLDVSGYINAKNSDQSFIDEYYVDPLSVSVEFPEQKRNLVYIFLESMEVTYSEKQSGGAYEVNYIPELTEISLKNDNFSEDENILNGAHSLEGSTWTVGGLFAQSAGLPLNIPIDKNSMDTQESFFSGATLIGDILKRENYNQAFMIGSEASFQGRDLMYKEHGGYEIYDYVKAQEEGWIPEDYRVFWGYEDSKLFENAMMTISELAEEPEPFNFTMLTVDTHFEDGYVCEKCVDKHGERNQYGNVISCSDRQVSDFVKWIQKQDFYENTTIILCGDHPTMDSDFCNEIGSYDRRVYTSIINSAKESVIKTTRQYSTFDMFPTTLSSLGANIEGGRLALGTDLYSDRQTWVEVLGKEEINLGLQANSKILDNLSQIKTDTTKLFIRDGGQNEVEIFVGAYKEETGEVQVTLRNIPTGIVDLDKIEAIILSRDGEQIIKRVEMVRGEDTNYNCTLELSELPELEFALEILMYEQTKGSYQLYYGVLEKGLNDEKEVSDEDVQFMISEME</sequence>
<evidence type="ECO:0000256" key="6">
    <source>
        <dbReference type="ARBA" id="ARBA00023136"/>
    </source>
</evidence>
<feature type="domain" description="Sulfatase N-terminal" evidence="8">
    <location>
        <begin position="170"/>
        <end position="411"/>
    </location>
</feature>
<gene>
    <name evidence="9" type="ORF">NK118_07745</name>
</gene>
<comment type="subcellular location">
    <subcellularLocation>
        <location evidence="1">Cell membrane</location>
        <topology evidence="1">Multi-pass membrane protein</topology>
    </subcellularLocation>
</comment>
<name>A0ABT1EHH2_9FIRM</name>
<dbReference type="Pfam" id="PF00884">
    <property type="entry name" value="Sulfatase"/>
    <property type="match status" value="1"/>
</dbReference>
<evidence type="ECO:0000259" key="8">
    <source>
        <dbReference type="Pfam" id="PF00884"/>
    </source>
</evidence>
<evidence type="ECO:0000313" key="9">
    <source>
        <dbReference type="EMBL" id="MCP1110139.1"/>
    </source>
</evidence>
<evidence type="ECO:0000256" key="5">
    <source>
        <dbReference type="ARBA" id="ARBA00022989"/>
    </source>
</evidence>
<evidence type="ECO:0000256" key="2">
    <source>
        <dbReference type="ARBA" id="ARBA00004936"/>
    </source>
</evidence>
<dbReference type="CDD" id="cd16015">
    <property type="entry name" value="LTA_synthase"/>
    <property type="match status" value="1"/>
</dbReference>
<dbReference type="PANTHER" id="PTHR47371:SF3">
    <property type="entry name" value="PHOSPHOGLYCEROL TRANSFERASE I"/>
    <property type="match status" value="1"/>
</dbReference>
<dbReference type="PANTHER" id="PTHR47371">
    <property type="entry name" value="LIPOTEICHOIC ACID SYNTHASE"/>
    <property type="match status" value="1"/>
</dbReference>
<keyword evidence="5 7" id="KW-1133">Transmembrane helix</keyword>
<evidence type="ECO:0000256" key="1">
    <source>
        <dbReference type="ARBA" id="ARBA00004651"/>
    </source>
</evidence>
<proteinExistence type="predicted"/>
<keyword evidence="10" id="KW-1185">Reference proteome</keyword>
<dbReference type="Proteomes" id="UP001523565">
    <property type="component" value="Unassembled WGS sequence"/>
</dbReference>
<dbReference type="InterPro" id="IPR000917">
    <property type="entry name" value="Sulfatase_N"/>
</dbReference>
<dbReference type="InterPro" id="IPR017850">
    <property type="entry name" value="Alkaline_phosphatase_core_sf"/>
</dbReference>
<dbReference type="Gene3D" id="3.40.720.10">
    <property type="entry name" value="Alkaline Phosphatase, subunit A"/>
    <property type="match status" value="1"/>
</dbReference>
<evidence type="ECO:0000256" key="7">
    <source>
        <dbReference type="SAM" id="Phobius"/>
    </source>
</evidence>
<protein>
    <submittedName>
        <fullName evidence="9">LTA synthase family protein</fullName>
    </submittedName>
</protein>
<feature type="transmembrane region" description="Helical" evidence="7">
    <location>
        <begin position="111"/>
        <end position="132"/>
    </location>
</feature>
<dbReference type="InterPro" id="IPR050448">
    <property type="entry name" value="OpgB/LTA_synthase_biosynth"/>
</dbReference>
<evidence type="ECO:0000313" key="10">
    <source>
        <dbReference type="Proteomes" id="UP001523565"/>
    </source>
</evidence>
<accession>A0ABT1EHH2</accession>
<dbReference type="EMBL" id="JAMZFV010000009">
    <property type="protein sequence ID" value="MCP1110139.1"/>
    <property type="molecule type" value="Genomic_DNA"/>
</dbReference>
<comment type="pathway">
    <text evidence="2">Cell wall biogenesis; lipoteichoic acid biosynthesis.</text>
</comment>
<feature type="transmembrane region" description="Helical" evidence="7">
    <location>
        <begin position="77"/>
        <end position="99"/>
    </location>
</feature>